<evidence type="ECO:0000313" key="7">
    <source>
        <dbReference type="EMBL" id="MBE5037471.1"/>
    </source>
</evidence>
<dbReference type="InterPro" id="IPR050833">
    <property type="entry name" value="Poly_Biosynth_Transport"/>
</dbReference>
<feature type="transmembrane region" description="Helical" evidence="6">
    <location>
        <begin position="157"/>
        <end position="178"/>
    </location>
</feature>
<feature type="transmembrane region" description="Helical" evidence="6">
    <location>
        <begin position="53"/>
        <end position="76"/>
    </location>
</feature>
<keyword evidence="2" id="KW-1003">Cell membrane</keyword>
<evidence type="ECO:0000256" key="4">
    <source>
        <dbReference type="ARBA" id="ARBA00022989"/>
    </source>
</evidence>
<keyword evidence="5 6" id="KW-0472">Membrane</keyword>
<feature type="transmembrane region" description="Helical" evidence="6">
    <location>
        <begin position="88"/>
        <end position="112"/>
    </location>
</feature>
<dbReference type="PANTHER" id="PTHR30250">
    <property type="entry name" value="PST FAMILY PREDICTED COLANIC ACID TRANSPORTER"/>
    <property type="match status" value="1"/>
</dbReference>
<comment type="subcellular location">
    <subcellularLocation>
        <location evidence="1">Cell membrane</location>
        <topology evidence="1">Multi-pass membrane protein</topology>
    </subcellularLocation>
</comment>
<feature type="transmembrane region" description="Helical" evidence="6">
    <location>
        <begin position="323"/>
        <end position="346"/>
    </location>
</feature>
<comment type="caution">
    <text evidence="7">The sequence shown here is derived from an EMBL/GenBank/DDBJ whole genome shotgun (WGS) entry which is preliminary data.</text>
</comment>
<evidence type="ECO:0000256" key="1">
    <source>
        <dbReference type="ARBA" id="ARBA00004651"/>
    </source>
</evidence>
<keyword evidence="3 6" id="KW-0812">Transmembrane</keyword>
<feature type="transmembrane region" description="Helical" evidence="6">
    <location>
        <begin position="184"/>
        <end position="203"/>
    </location>
</feature>
<gene>
    <name evidence="7" type="ORF">INF35_06715</name>
</gene>
<evidence type="ECO:0000256" key="5">
    <source>
        <dbReference type="ARBA" id="ARBA00023136"/>
    </source>
</evidence>
<evidence type="ECO:0000313" key="8">
    <source>
        <dbReference type="Proteomes" id="UP000768567"/>
    </source>
</evidence>
<evidence type="ECO:0000256" key="6">
    <source>
        <dbReference type="SAM" id="Phobius"/>
    </source>
</evidence>
<protein>
    <recommendedName>
        <fullName evidence="9">Polysaccharide biosynthesis protein</fullName>
    </recommendedName>
</protein>
<reference evidence="7 8" key="1">
    <citation type="submission" date="2020-10" db="EMBL/GenBank/DDBJ databases">
        <title>ChiBAC.</title>
        <authorList>
            <person name="Zenner C."/>
            <person name="Hitch T.C.A."/>
            <person name="Clavel T."/>
        </authorList>
    </citation>
    <scope>NUCLEOTIDE SEQUENCE [LARGE SCALE GENOMIC DNA]</scope>
    <source>
        <strain evidence="7 8">DSM 109015</strain>
    </source>
</reference>
<dbReference type="RefSeq" id="WP_193500833.1">
    <property type="nucleotide sequence ID" value="NZ_JADCKC010000002.1"/>
</dbReference>
<keyword evidence="8" id="KW-1185">Reference proteome</keyword>
<accession>A0ABR9R2W3</accession>
<feature type="transmembrane region" description="Helical" evidence="6">
    <location>
        <begin position="386"/>
        <end position="404"/>
    </location>
</feature>
<dbReference type="Proteomes" id="UP000768567">
    <property type="component" value="Unassembled WGS sequence"/>
</dbReference>
<name>A0ABR9R2W3_9FIRM</name>
<keyword evidence="4 6" id="KW-1133">Transmembrane helix</keyword>
<feature type="transmembrane region" description="Helical" evidence="6">
    <location>
        <begin position="358"/>
        <end position="379"/>
    </location>
</feature>
<organism evidence="7 8">
    <name type="scientific">Gemmiger gallinarum</name>
    <dbReference type="NCBI Taxonomy" id="2779354"/>
    <lineage>
        <taxon>Bacteria</taxon>
        <taxon>Bacillati</taxon>
        <taxon>Bacillota</taxon>
        <taxon>Clostridia</taxon>
        <taxon>Eubacteriales</taxon>
        <taxon>Gemmiger</taxon>
    </lineage>
</organism>
<proteinExistence type="predicted"/>
<feature type="transmembrane region" description="Helical" evidence="6">
    <location>
        <begin position="465"/>
        <end position="483"/>
    </location>
</feature>
<feature type="transmembrane region" description="Helical" evidence="6">
    <location>
        <begin position="441"/>
        <end position="459"/>
    </location>
</feature>
<feature type="transmembrane region" description="Helical" evidence="6">
    <location>
        <begin position="410"/>
        <end position="429"/>
    </location>
</feature>
<sequence>MSHEAKRPAKQESFVGNVMKYSIATYLGFLISGAALIIKGVLPPDAYGVPATFMAYTMSLMNLGMLGLDQALLRFYHEPTRGVSGRQMFLACVRLSVLVMVLAGAVASVFFAPPLAVAFGLGQGGAALVPFLFLNAALYMLVRYVNVLLRLENDVRAYTVQTLWMNACLNLIYLLPGFFTSNTWAFIGAALAGFGGVAIAFWFRALRLAKTEPEAPADSGAPLPADDKPAPRGLAADGAIYRTFLPYGIALAPASILTPLYRSLCLSFLATASGAAAQGLFEFSYTLAQLVTTVQAGFSTYWGPYVYAHYRTEQERIGRIHDLLNFLVFGFFCCLIMFEDIIFLIFPAKSACLRFFPIMMLSSVFAILIEGTVYGNAIARRPHHDTIGVALGVAVNFGMCAWLVPLYNVTGAAVAVACANAAMFLYRTVTGQYYYRTIPNYGRTISGFLLALAATVAGVVLYDHFFLKFAAVGAILFVYCSLYRPQLRKLWQLAMGLVRKFAPRA</sequence>
<feature type="transmembrane region" description="Helical" evidence="6">
    <location>
        <begin position="124"/>
        <end position="145"/>
    </location>
</feature>
<evidence type="ECO:0008006" key="9">
    <source>
        <dbReference type="Google" id="ProtNLM"/>
    </source>
</evidence>
<evidence type="ECO:0000256" key="2">
    <source>
        <dbReference type="ARBA" id="ARBA00022475"/>
    </source>
</evidence>
<feature type="transmembrane region" description="Helical" evidence="6">
    <location>
        <begin position="21"/>
        <end position="41"/>
    </location>
</feature>
<dbReference type="EMBL" id="JADCKC010000002">
    <property type="protein sequence ID" value="MBE5037471.1"/>
    <property type="molecule type" value="Genomic_DNA"/>
</dbReference>
<evidence type="ECO:0000256" key="3">
    <source>
        <dbReference type="ARBA" id="ARBA00022692"/>
    </source>
</evidence>
<dbReference type="PANTHER" id="PTHR30250:SF11">
    <property type="entry name" value="O-ANTIGEN TRANSPORTER-RELATED"/>
    <property type="match status" value="1"/>
</dbReference>